<accession>A0A1C3N5Q0</accession>
<dbReference type="EMBL" id="LT598496">
    <property type="protein sequence ID" value="SBV27907.1"/>
    <property type="molecule type" value="Genomic_DNA"/>
</dbReference>
<dbReference type="STRING" id="307121.GA0070620_3438"/>
<sequence>MTTTINFDLLDAAIEDAANEDGDFQHYQGEWATVMNPQAGSAELCETGLCLAGFAAVREGATVPKPRRYSNESFWWIPRWWVDEETGQTVTDGEDLDGTVHVSEFARQRLGLAEWQSKALFSSSNTLDDLRRMRDHLREHPNATYTDLIALSEDRDCDCC</sequence>
<gene>
    <name evidence="1" type="ORF">GA0070620_3438</name>
</gene>
<evidence type="ECO:0000313" key="1">
    <source>
        <dbReference type="EMBL" id="SBV27907.1"/>
    </source>
</evidence>
<dbReference type="RefSeq" id="WP_091592099.1">
    <property type="nucleotide sequence ID" value="NZ_JBHRWG010000004.1"/>
</dbReference>
<reference evidence="2" key="1">
    <citation type="submission" date="2016-06" db="EMBL/GenBank/DDBJ databases">
        <authorList>
            <person name="Varghese N."/>
        </authorList>
    </citation>
    <scope>NUCLEOTIDE SEQUENCE [LARGE SCALE GENOMIC DNA]</scope>
    <source>
        <strain evidence="2">DSM 45344</strain>
    </source>
</reference>
<organism evidence="1 2">
    <name type="scientific">Micromonospora krabiensis</name>
    <dbReference type="NCBI Taxonomy" id="307121"/>
    <lineage>
        <taxon>Bacteria</taxon>
        <taxon>Bacillati</taxon>
        <taxon>Actinomycetota</taxon>
        <taxon>Actinomycetes</taxon>
        <taxon>Micromonosporales</taxon>
        <taxon>Micromonosporaceae</taxon>
        <taxon>Micromonospora</taxon>
    </lineage>
</organism>
<dbReference type="OrthoDB" id="4274942at2"/>
<name>A0A1C3N5Q0_9ACTN</name>
<keyword evidence="2" id="KW-1185">Reference proteome</keyword>
<dbReference type="Proteomes" id="UP000199393">
    <property type="component" value="Chromosome I"/>
</dbReference>
<evidence type="ECO:0000313" key="2">
    <source>
        <dbReference type="Proteomes" id="UP000199393"/>
    </source>
</evidence>
<protein>
    <submittedName>
        <fullName evidence="1">Uncharacterized protein</fullName>
    </submittedName>
</protein>
<dbReference type="AlphaFoldDB" id="A0A1C3N5Q0"/>
<proteinExistence type="predicted"/>